<accession>A0ABS3XD69</accession>
<dbReference type="Proteomes" id="UP001519064">
    <property type="component" value="Unassembled WGS sequence"/>
</dbReference>
<evidence type="ECO:0000313" key="3">
    <source>
        <dbReference type="Proteomes" id="UP001519064"/>
    </source>
</evidence>
<dbReference type="PANTHER" id="PTHR43433">
    <property type="entry name" value="HYDROLASE, ALPHA/BETA FOLD FAMILY PROTEIN"/>
    <property type="match status" value="1"/>
</dbReference>
<dbReference type="EMBL" id="JADKMA010000078">
    <property type="protein sequence ID" value="MBO8193325.1"/>
    <property type="molecule type" value="Genomic_DNA"/>
</dbReference>
<protein>
    <submittedName>
        <fullName evidence="2">Alpha/beta hydrolase</fullName>
    </submittedName>
</protein>
<dbReference type="InterPro" id="IPR050471">
    <property type="entry name" value="AB_hydrolase"/>
</dbReference>
<keyword evidence="2" id="KW-0378">Hydrolase</keyword>
<reference evidence="2 3" key="1">
    <citation type="submission" date="2020-11" db="EMBL/GenBank/DDBJ databases">
        <title>Streptomyces spirodelae sp. nov., isolated from duckweed.</title>
        <authorList>
            <person name="Saimee Y."/>
            <person name="Duangmal K."/>
        </authorList>
    </citation>
    <scope>NUCLEOTIDE SEQUENCE [LARGE SCALE GENOMIC DNA]</scope>
    <source>
        <strain evidence="2 3">S16-07</strain>
    </source>
</reference>
<name>A0ABS3XD69_9ACTN</name>
<dbReference type="Gene3D" id="3.40.50.1820">
    <property type="entry name" value="alpha/beta hydrolase"/>
    <property type="match status" value="1"/>
</dbReference>
<dbReference type="SUPFAM" id="SSF53474">
    <property type="entry name" value="alpha/beta-Hydrolases"/>
    <property type="match status" value="1"/>
</dbReference>
<sequence length="285" mass="29486">MSEFSFRCVTNTHTAAAAASSSRIDPSSLDVHVQGSGPALLLAHGAGGGIEPNFGQVLGDLASDHSLVGPHYPGAGSSPLPGEPLDLDALVDAVVEAAVSRGHERFVLLGESLGSAVSIRAAARYPQRVTGLVLTAGFAVADPALSFAAELITRFGRAGEWDAVARVATHACLPEDELYELTAEGLQAAVAATRAGIPSGMVEHFDLVRRVDVRGDLAGISVPTLVAMPTGDRLVLPDCSRQLAAAIPGASLVEIPGGAHVLGERHRKLWLGHVREFLAALPEAR</sequence>
<evidence type="ECO:0000259" key="1">
    <source>
        <dbReference type="Pfam" id="PF00561"/>
    </source>
</evidence>
<dbReference type="PRINTS" id="PR00111">
    <property type="entry name" value="ABHYDROLASE"/>
</dbReference>
<dbReference type="InterPro" id="IPR029058">
    <property type="entry name" value="AB_hydrolase_fold"/>
</dbReference>
<comment type="caution">
    <text evidence="2">The sequence shown here is derived from an EMBL/GenBank/DDBJ whole genome shotgun (WGS) entry which is preliminary data.</text>
</comment>
<dbReference type="InterPro" id="IPR000073">
    <property type="entry name" value="AB_hydrolase_1"/>
</dbReference>
<proteinExistence type="predicted"/>
<gene>
    <name evidence="2" type="ORF">ITI46_16875</name>
</gene>
<dbReference type="Pfam" id="PF00561">
    <property type="entry name" value="Abhydrolase_1"/>
    <property type="match status" value="1"/>
</dbReference>
<dbReference type="PANTHER" id="PTHR43433:SF5">
    <property type="entry name" value="AB HYDROLASE-1 DOMAIN-CONTAINING PROTEIN"/>
    <property type="match status" value="1"/>
</dbReference>
<organism evidence="2 3">
    <name type="scientific">Streptomyces oryzae</name>
    <dbReference type="NCBI Taxonomy" id="1434886"/>
    <lineage>
        <taxon>Bacteria</taxon>
        <taxon>Bacillati</taxon>
        <taxon>Actinomycetota</taxon>
        <taxon>Actinomycetes</taxon>
        <taxon>Kitasatosporales</taxon>
        <taxon>Streptomycetaceae</taxon>
        <taxon>Streptomyces</taxon>
    </lineage>
</organism>
<keyword evidence="3" id="KW-1185">Reference proteome</keyword>
<evidence type="ECO:0000313" key="2">
    <source>
        <dbReference type="EMBL" id="MBO8193325.1"/>
    </source>
</evidence>
<feature type="domain" description="AB hydrolase-1" evidence="1">
    <location>
        <begin position="38"/>
        <end position="262"/>
    </location>
</feature>
<dbReference type="GO" id="GO:0016787">
    <property type="term" value="F:hydrolase activity"/>
    <property type="evidence" value="ECO:0007669"/>
    <property type="project" value="UniProtKB-KW"/>
</dbReference>